<dbReference type="InterPro" id="IPR038667">
    <property type="entry name" value="XkdH-like_sf"/>
</dbReference>
<name>A0A3R6DZX5_9FIRM</name>
<dbReference type="RefSeq" id="WP_118590239.1">
    <property type="nucleotide sequence ID" value="NZ_QSFP01000002.1"/>
</dbReference>
<accession>A0A3R6DZX5</accession>
<evidence type="ECO:0000313" key="2">
    <source>
        <dbReference type="Proteomes" id="UP000284465"/>
    </source>
</evidence>
<protein>
    <recommendedName>
        <fullName evidence="3">Phage protein</fullName>
    </recommendedName>
</protein>
<dbReference type="Gene3D" id="2.40.10.370">
    <property type="entry name" value="Protein of unknown function DUF3599"/>
    <property type="match status" value="1"/>
</dbReference>
<dbReference type="EMBL" id="QSFP01000002">
    <property type="protein sequence ID" value="RHA69788.1"/>
    <property type="molecule type" value="Genomic_DNA"/>
</dbReference>
<dbReference type="AlphaFoldDB" id="A0A3R6DZX5"/>
<dbReference type="Proteomes" id="UP000284465">
    <property type="component" value="Unassembled WGS sequence"/>
</dbReference>
<sequence length="128" mass="13996">MISDAIKKMQAMARKAQEETYDGKCTVTEFQPIKDPRTKITSEKEVVVLEDEPCRLSYSNVSAVDQTEAAAKTAQVTKLFLSPDTKIKSGSKITVTQAGITRAYECSGVPAVYSTHQEIVLTLSEGYA</sequence>
<evidence type="ECO:0000313" key="1">
    <source>
        <dbReference type="EMBL" id="RHA69788.1"/>
    </source>
</evidence>
<proteinExistence type="predicted"/>
<comment type="caution">
    <text evidence="1">The sequence shown here is derived from an EMBL/GenBank/DDBJ whole genome shotgun (WGS) entry which is preliminary data.</text>
</comment>
<organism evidence="1 2">
    <name type="scientific">Roseburia intestinalis</name>
    <dbReference type="NCBI Taxonomy" id="166486"/>
    <lineage>
        <taxon>Bacteria</taxon>
        <taxon>Bacillati</taxon>
        <taxon>Bacillota</taxon>
        <taxon>Clostridia</taxon>
        <taxon>Lachnospirales</taxon>
        <taxon>Lachnospiraceae</taxon>
        <taxon>Roseburia</taxon>
    </lineage>
</organism>
<evidence type="ECO:0008006" key="3">
    <source>
        <dbReference type="Google" id="ProtNLM"/>
    </source>
</evidence>
<gene>
    <name evidence="1" type="ORF">DW927_02975</name>
</gene>
<reference evidence="1 2" key="1">
    <citation type="submission" date="2018-08" db="EMBL/GenBank/DDBJ databases">
        <title>A genome reference for cultivated species of the human gut microbiota.</title>
        <authorList>
            <person name="Zou Y."/>
            <person name="Xue W."/>
            <person name="Luo G."/>
        </authorList>
    </citation>
    <scope>NUCLEOTIDE SEQUENCE [LARGE SCALE GENOMIC DNA]</scope>
    <source>
        <strain evidence="1 2">AM43-11</strain>
    </source>
</reference>